<dbReference type="OrthoDB" id="6514358at2759"/>
<keyword evidence="3" id="KW-0812">Transmembrane</keyword>
<evidence type="ECO:0000256" key="1">
    <source>
        <dbReference type="ARBA" id="ARBA00023157"/>
    </source>
</evidence>
<dbReference type="PROSITE" id="PS50068">
    <property type="entry name" value="LDLRA_2"/>
    <property type="match status" value="1"/>
</dbReference>
<dbReference type="InterPro" id="IPR002172">
    <property type="entry name" value="LDrepeatLR_classA_rpt"/>
</dbReference>
<evidence type="ECO:0000256" key="2">
    <source>
        <dbReference type="PROSITE-ProRule" id="PRU00124"/>
    </source>
</evidence>
<dbReference type="EMBL" id="LWCA01000353">
    <property type="protein sequence ID" value="OAF68985.1"/>
    <property type="molecule type" value="Genomic_DNA"/>
</dbReference>
<dbReference type="SUPFAM" id="SSF57424">
    <property type="entry name" value="LDL receptor-like module"/>
    <property type="match status" value="1"/>
</dbReference>
<dbReference type="CDD" id="cd00112">
    <property type="entry name" value="LDLa"/>
    <property type="match status" value="1"/>
</dbReference>
<keyword evidence="1 2" id="KW-1015">Disulfide bond</keyword>
<organism evidence="4 5">
    <name type="scientific">Intoshia linei</name>
    <dbReference type="NCBI Taxonomy" id="1819745"/>
    <lineage>
        <taxon>Eukaryota</taxon>
        <taxon>Metazoa</taxon>
        <taxon>Spiralia</taxon>
        <taxon>Lophotrochozoa</taxon>
        <taxon>Mesozoa</taxon>
        <taxon>Orthonectida</taxon>
        <taxon>Rhopaluridae</taxon>
        <taxon>Intoshia</taxon>
    </lineage>
</organism>
<evidence type="ECO:0008006" key="6">
    <source>
        <dbReference type="Google" id="ProtNLM"/>
    </source>
</evidence>
<feature type="disulfide bond" evidence="2">
    <location>
        <begin position="143"/>
        <end position="158"/>
    </location>
</feature>
<keyword evidence="3" id="KW-1133">Transmembrane helix</keyword>
<dbReference type="PANTHER" id="PTHR24652">
    <property type="entry name" value="LOW-DENSITY LIPOPROTEIN RECEPTOR CLASS A DOMAIN-CONTAINING PROTEIN 2"/>
    <property type="match status" value="1"/>
</dbReference>
<name>A0A177B3Y7_9BILA</name>
<accession>A0A177B3Y7</accession>
<keyword evidence="3" id="KW-0472">Membrane</keyword>
<comment type="caution">
    <text evidence="2">Lacks conserved residue(s) required for the propagation of feature annotation.</text>
</comment>
<dbReference type="InterPro" id="IPR042333">
    <property type="entry name" value="LRAD2/Mig-13-like"/>
</dbReference>
<dbReference type="AlphaFoldDB" id="A0A177B3Y7"/>
<dbReference type="InterPro" id="IPR036055">
    <property type="entry name" value="LDL_receptor-like_sf"/>
</dbReference>
<proteinExistence type="predicted"/>
<protein>
    <recommendedName>
        <fullName evidence="6">CUB domain-containing protein</fullName>
    </recommendedName>
</protein>
<reference evidence="4 5" key="1">
    <citation type="submission" date="2016-04" db="EMBL/GenBank/DDBJ databases">
        <title>The genome of Intoshia linei affirms orthonectids as highly simplified spiralians.</title>
        <authorList>
            <person name="Mikhailov K.V."/>
            <person name="Slusarev G.S."/>
            <person name="Nikitin M.A."/>
            <person name="Logacheva M.D."/>
            <person name="Penin A."/>
            <person name="Aleoshin V."/>
            <person name="Panchin Y.V."/>
        </authorList>
    </citation>
    <scope>NUCLEOTIDE SEQUENCE [LARGE SCALE GENOMIC DNA]</scope>
    <source>
        <strain evidence="4">Intl2013</strain>
        <tissue evidence="4">Whole animal</tissue>
    </source>
</reference>
<evidence type="ECO:0000313" key="5">
    <source>
        <dbReference type="Proteomes" id="UP000078046"/>
    </source>
</evidence>
<dbReference type="Proteomes" id="UP000078046">
    <property type="component" value="Unassembled WGS sequence"/>
</dbReference>
<sequence length="237" mass="27851">MTRGLIHTGEINCHLTCLTSDHYHDRIKLKFQRVELNSSPEKQATYINNKFDKICHQYLSLYQGTDLQKDGFILPKFLPTNTNYTYQLKLKNCGENNHLQNFYTDHFSLHILLRVKTNSVNHEPCLYKKIKCDGICIHPDTKCDNYEHCSDGLDEKNCKKNEFTQIYINLPIIILLSTIGMIIAIVIMGWSLNKCKQIYSRKIYENKRKIYNIPENVLNPKPNSKFDYPITEKYVNH</sequence>
<gene>
    <name evidence="4" type="ORF">A3Q56_03275</name>
</gene>
<dbReference type="SMART" id="SM00192">
    <property type="entry name" value="LDLa"/>
    <property type="match status" value="1"/>
</dbReference>
<feature type="transmembrane region" description="Helical" evidence="3">
    <location>
        <begin position="166"/>
        <end position="192"/>
    </location>
</feature>
<comment type="caution">
    <text evidence="4">The sequence shown here is derived from an EMBL/GenBank/DDBJ whole genome shotgun (WGS) entry which is preliminary data.</text>
</comment>
<keyword evidence="5" id="KW-1185">Reference proteome</keyword>
<dbReference type="PANTHER" id="PTHR24652:SF69">
    <property type="entry name" value="CUB DOMAIN-CONTAINING PROTEIN"/>
    <property type="match status" value="1"/>
</dbReference>
<dbReference type="Gene3D" id="4.10.400.10">
    <property type="entry name" value="Low-density Lipoprotein Receptor"/>
    <property type="match status" value="1"/>
</dbReference>
<evidence type="ECO:0000313" key="4">
    <source>
        <dbReference type="EMBL" id="OAF68985.1"/>
    </source>
</evidence>
<evidence type="ECO:0000256" key="3">
    <source>
        <dbReference type="SAM" id="Phobius"/>
    </source>
</evidence>